<keyword evidence="3" id="KW-0997">Cell inner membrane</keyword>
<dbReference type="InterPro" id="IPR046357">
    <property type="entry name" value="PPIase_dom_sf"/>
</dbReference>
<evidence type="ECO:0000256" key="6">
    <source>
        <dbReference type="ARBA" id="ARBA00023136"/>
    </source>
</evidence>
<dbReference type="Pfam" id="PF13616">
    <property type="entry name" value="Rotamase_3"/>
    <property type="match status" value="1"/>
</dbReference>
<dbReference type="PROSITE" id="PS01096">
    <property type="entry name" value="PPIC_PPIASE_1"/>
    <property type="match status" value="1"/>
</dbReference>
<dbReference type="EMBL" id="FLOB01000003">
    <property type="protein sequence ID" value="SBS30361.1"/>
    <property type="molecule type" value="Genomic_DNA"/>
</dbReference>
<keyword evidence="4 12" id="KW-0812">Transmembrane</keyword>
<organism evidence="14 15">
    <name type="scientific">Marinomonas spartinae</name>
    <dbReference type="NCBI Taxonomy" id="1792290"/>
    <lineage>
        <taxon>Bacteria</taxon>
        <taxon>Pseudomonadati</taxon>
        <taxon>Pseudomonadota</taxon>
        <taxon>Gammaproteobacteria</taxon>
        <taxon>Oceanospirillales</taxon>
        <taxon>Oceanospirillaceae</taxon>
        <taxon>Marinomonas</taxon>
    </lineage>
</organism>
<feature type="domain" description="PpiC" evidence="13">
    <location>
        <begin position="265"/>
        <end position="361"/>
    </location>
</feature>
<accession>A0A1A8TET9</accession>
<keyword evidence="15" id="KW-1185">Reference proteome</keyword>
<keyword evidence="2" id="KW-1003">Cell membrane</keyword>
<dbReference type="SUPFAM" id="SSF109998">
    <property type="entry name" value="Triger factor/SurA peptide-binding domain-like"/>
    <property type="match status" value="1"/>
</dbReference>
<dbReference type="Proteomes" id="UP000092544">
    <property type="component" value="Unassembled WGS sequence"/>
</dbReference>
<evidence type="ECO:0000256" key="7">
    <source>
        <dbReference type="ARBA" id="ARBA00023186"/>
    </source>
</evidence>
<dbReference type="InterPro" id="IPR052029">
    <property type="entry name" value="PpiD_chaperone"/>
</dbReference>
<dbReference type="InterPro" id="IPR027304">
    <property type="entry name" value="Trigger_fact/SurA_dom_sf"/>
</dbReference>
<dbReference type="Gene3D" id="3.10.50.40">
    <property type="match status" value="1"/>
</dbReference>
<evidence type="ECO:0000256" key="1">
    <source>
        <dbReference type="ARBA" id="ARBA00004382"/>
    </source>
</evidence>
<dbReference type="InterPro" id="IPR000297">
    <property type="entry name" value="PPIase_PpiC"/>
</dbReference>
<dbReference type="RefSeq" id="WP_067015161.1">
    <property type="nucleotide sequence ID" value="NZ_FLOB01000003.1"/>
</dbReference>
<evidence type="ECO:0000256" key="10">
    <source>
        <dbReference type="ARBA" id="ARBA00042775"/>
    </source>
</evidence>
<gene>
    <name evidence="14" type="primary">ppiD</name>
    <name evidence="14" type="ORF">MSP8886_01785</name>
</gene>
<evidence type="ECO:0000256" key="11">
    <source>
        <dbReference type="PROSITE-ProRule" id="PRU00278"/>
    </source>
</evidence>
<evidence type="ECO:0000256" key="12">
    <source>
        <dbReference type="SAM" id="Phobius"/>
    </source>
</evidence>
<dbReference type="PANTHER" id="PTHR47529:SF1">
    <property type="entry name" value="PERIPLASMIC CHAPERONE PPID"/>
    <property type="match status" value="1"/>
</dbReference>
<dbReference type="Pfam" id="PF13624">
    <property type="entry name" value="SurA_N_3"/>
    <property type="match status" value="1"/>
</dbReference>
<dbReference type="OrthoDB" id="9812372at2"/>
<keyword evidence="11 14" id="KW-0413">Isomerase</keyword>
<dbReference type="PROSITE" id="PS50198">
    <property type="entry name" value="PPIC_PPIASE_2"/>
    <property type="match status" value="1"/>
</dbReference>
<evidence type="ECO:0000313" key="14">
    <source>
        <dbReference type="EMBL" id="SBS30361.1"/>
    </source>
</evidence>
<evidence type="ECO:0000256" key="2">
    <source>
        <dbReference type="ARBA" id="ARBA00022475"/>
    </source>
</evidence>
<feature type="transmembrane region" description="Helical" evidence="12">
    <location>
        <begin position="12"/>
        <end position="34"/>
    </location>
</feature>
<evidence type="ECO:0000256" key="5">
    <source>
        <dbReference type="ARBA" id="ARBA00022989"/>
    </source>
</evidence>
<keyword evidence="7" id="KW-0143">Chaperone</keyword>
<comment type="similarity">
    <text evidence="8">Belongs to the PpiD chaperone family.</text>
</comment>
<evidence type="ECO:0000256" key="8">
    <source>
        <dbReference type="ARBA" id="ARBA00038408"/>
    </source>
</evidence>
<dbReference type="Gene3D" id="6.10.140.970">
    <property type="match status" value="1"/>
</dbReference>
<dbReference type="GO" id="GO:0003755">
    <property type="term" value="F:peptidyl-prolyl cis-trans isomerase activity"/>
    <property type="evidence" value="ECO:0007669"/>
    <property type="project" value="UniProtKB-KW"/>
</dbReference>
<dbReference type="PANTHER" id="PTHR47529">
    <property type="entry name" value="PEPTIDYL-PROLYL CIS-TRANS ISOMERASE D"/>
    <property type="match status" value="1"/>
</dbReference>
<evidence type="ECO:0000256" key="3">
    <source>
        <dbReference type="ARBA" id="ARBA00022519"/>
    </source>
</evidence>
<keyword evidence="6 12" id="KW-0472">Membrane</keyword>
<dbReference type="GO" id="GO:0005886">
    <property type="term" value="C:plasma membrane"/>
    <property type="evidence" value="ECO:0007669"/>
    <property type="project" value="UniProtKB-SubCell"/>
</dbReference>
<name>A0A1A8TET9_9GAMM</name>
<sequence length="608" mass="67339">MLQDIRDKSQGIVVKIIVGFIVVTFALFGVEALVKSFTSTDKVAKVDGTDITRAQMLQQADLQRRQLIAMSNGHVNPAMLQENVLQKNALNELIQGALIDNQIASLKLGVSDGQVNSYLLQNPQFQTDGKFDQTKYVNFIRTLGFTPLAFKNRVRESILSQQLERGVVNSDFVLPYQVDSIAQLQSQERSFDYVKFSLADQSEKTRVTDKELKAYYDEHKNEFKTPEQVKINYVELTAADFANKVKVTNEDLQEAYKAFVAGLPKEERKASHILIDNTHTEKQAKAILDKIKAQLAKGVSFADLAKEYSDDIGSKKKGGELGYITQGTMVKPFEDALFSMKKGQVKEVKTKFGWHLIKLEAIKDPKVPSLADKKAALEKQIVAKKAQEALFAAHENISDLAYASDQLKPLANEYGVKVQTSNYFSRDGGNNAITSNASVISAAFGDTVLKDGQNSDLIDLGGNKVVVIHLADHKPESVQSFEQAKKEVTSKLVQSKAEAAIMAQAKAAETAPSTKWTSVKLAKRGQDEIASLAFTMAQPEGKPVMDIKKLDDGDLVLIRLNKVQAGSDKASDRQEQAYGQYLRETESKMNLTSQNEWLKSKADIETNL</sequence>
<dbReference type="SUPFAM" id="SSF54534">
    <property type="entry name" value="FKBP-like"/>
    <property type="match status" value="1"/>
</dbReference>
<evidence type="ECO:0000313" key="15">
    <source>
        <dbReference type="Proteomes" id="UP000092544"/>
    </source>
</evidence>
<dbReference type="STRING" id="1792290.MSP8886_01785"/>
<evidence type="ECO:0000259" key="13">
    <source>
        <dbReference type="PROSITE" id="PS50198"/>
    </source>
</evidence>
<evidence type="ECO:0000256" key="9">
    <source>
        <dbReference type="ARBA" id="ARBA00040743"/>
    </source>
</evidence>
<reference evidence="14 15" key="1">
    <citation type="submission" date="2016-06" db="EMBL/GenBank/DDBJ databases">
        <authorList>
            <person name="Kjaerup R.B."/>
            <person name="Dalgaard T.S."/>
            <person name="Juul-Madsen H.R."/>
        </authorList>
    </citation>
    <scope>NUCLEOTIDE SEQUENCE [LARGE SCALE GENOMIC DNA]</scope>
    <source>
        <strain evidence="14 15">CECT 8886</strain>
    </source>
</reference>
<protein>
    <recommendedName>
        <fullName evidence="9">Periplasmic chaperone PpiD</fullName>
    </recommendedName>
    <alternativeName>
        <fullName evidence="10">Periplasmic folding chaperone</fullName>
    </alternativeName>
</protein>
<keyword evidence="5 12" id="KW-1133">Transmembrane helix</keyword>
<evidence type="ECO:0000256" key="4">
    <source>
        <dbReference type="ARBA" id="ARBA00022692"/>
    </source>
</evidence>
<dbReference type="InterPro" id="IPR023058">
    <property type="entry name" value="PPIase_PpiC_CS"/>
</dbReference>
<dbReference type="AlphaFoldDB" id="A0A1A8TET9"/>
<proteinExistence type="inferred from homology"/>
<comment type="subcellular location">
    <subcellularLocation>
        <location evidence="1">Cell inner membrane</location>
        <topology evidence="1">Single-pass type II membrane protein</topology>
        <orientation evidence="1">Periplasmic side</orientation>
    </subcellularLocation>
</comment>
<keyword evidence="11" id="KW-0697">Rotamase</keyword>
<dbReference type="Gene3D" id="1.10.4030.10">
    <property type="entry name" value="Porin chaperone SurA, peptide-binding domain"/>
    <property type="match status" value="1"/>
</dbReference>